<evidence type="ECO:0000313" key="3">
    <source>
        <dbReference type="Proteomes" id="UP000799772"/>
    </source>
</evidence>
<comment type="caution">
    <text evidence="2">The sequence shown here is derived from an EMBL/GenBank/DDBJ whole genome shotgun (WGS) entry which is preliminary data.</text>
</comment>
<dbReference type="OrthoDB" id="5412936at2759"/>
<dbReference type="AlphaFoldDB" id="A0A9P4INF4"/>
<reference evidence="2" key="1">
    <citation type="journal article" date="2020" name="Stud. Mycol.">
        <title>101 Dothideomycetes genomes: a test case for predicting lifestyles and emergence of pathogens.</title>
        <authorList>
            <person name="Haridas S."/>
            <person name="Albert R."/>
            <person name="Binder M."/>
            <person name="Bloem J."/>
            <person name="Labutti K."/>
            <person name="Salamov A."/>
            <person name="Andreopoulos B."/>
            <person name="Baker S."/>
            <person name="Barry K."/>
            <person name="Bills G."/>
            <person name="Bluhm B."/>
            <person name="Cannon C."/>
            <person name="Castanera R."/>
            <person name="Culley D."/>
            <person name="Daum C."/>
            <person name="Ezra D."/>
            <person name="Gonzalez J."/>
            <person name="Henrissat B."/>
            <person name="Kuo A."/>
            <person name="Liang C."/>
            <person name="Lipzen A."/>
            <person name="Lutzoni F."/>
            <person name="Magnuson J."/>
            <person name="Mondo S."/>
            <person name="Nolan M."/>
            <person name="Ohm R."/>
            <person name="Pangilinan J."/>
            <person name="Park H.-J."/>
            <person name="Ramirez L."/>
            <person name="Alfaro M."/>
            <person name="Sun H."/>
            <person name="Tritt A."/>
            <person name="Yoshinaga Y."/>
            <person name="Zwiers L.-H."/>
            <person name="Turgeon B."/>
            <person name="Goodwin S."/>
            <person name="Spatafora J."/>
            <person name="Crous P."/>
            <person name="Grigoriev I."/>
        </authorList>
    </citation>
    <scope>NUCLEOTIDE SEQUENCE</scope>
    <source>
        <strain evidence="2">CBS 133067</strain>
    </source>
</reference>
<dbReference type="Proteomes" id="UP000799772">
    <property type="component" value="Unassembled WGS sequence"/>
</dbReference>
<name>A0A9P4INF4_9PEZI</name>
<keyword evidence="3" id="KW-1185">Reference proteome</keyword>
<organism evidence="2 3">
    <name type="scientific">Rhizodiscina lignyota</name>
    <dbReference type="NCBI Taxonomy" id="1504668"/>
    <lineage>
        <taxon>Eukaryota</taxon>
        <taxon>Fungi</taxon>
        <taxon>Dikarya</taxon>
        <taxon>Ascomycota</taxon>
        <taxon>Pezizomycotina</taxon>
        <taxon>Dothideomycetes</taxon>
        <taxon>Pleosporomycetidae</taxon>
        <taxon>Aulographales</taxon>
        <taxon>Rhizodiscinaceae</taxon>
        <taxon>Rhizodiscina</taxon>
    </lineage>
</organism>
<feature type="compositionally biased region" description="Polar residues" evidence="1">
    <location>
        <begin position="258"/>
        <end position="270"/>
    </location>
</feature>
<accession>A0A9P4INF4</accession>
<feature type="compositionally biased region" description="Basic and acidic residues" evidence="1">
    <location>
        <begin position="234"/>
        <end position="255"/>
    </location>
</feature>
<feature type="compositionally biased region" description="Basic and acidic residues" evidence="1">
    <location>
        <begin position="367"/>
        <end position="383"/>
    </location>
</feature>
<evidence type="ECO:0000256" key="1">
    <source>
        <dbReference type="SAM" id="MobiDB-lite"/>
    </source>
</evidence>
<evidence type="ECO:0008006" key="4">
    <source>
        <dbReference type="Google" id="ProtNLM"/>
    </source>
</evidence>
<dbReference type="EMBL" id="ML978122">
    <property type="protein sequence ID" value="KAF2102435.1"/>
    <property type="molecule type" value="Genomic_DNA"/>
</dbReference>
<feature type="region of interest" description="Disordered" evidence="1">
    <location>
        <begin position="363"/>
        <end position="385"/>
    </location>
</feature>
<feature type="region of interest" description="Disordered" evidence="1">
    <location>
        <begin position="307"/>
        <end position="331"/>
    </location>
</feature>
<evidence type="ECO:0000313" key="2">
    <source>
        <dbReference type="EMBL" id="KAF2102435.1"/>
    </source>
</evidence>
<gene>
    <name evidence="2" type="ORF">NA57DRAFT_71432</name>
</gene>
<protein>
    <recommendedName>
        <fullName evidence="4">GIY-YIG domain-containing protein</fullName>
    </recommendedName>
</protein>
<sequence length="422" mass="47733">MQTDIATSKLVLQHLLDQLRDPTNRHHGRYKDLVTSTASNEVEEVLVSCMHPQFLALVDEGRLDSFVDSKSIPSDTSYRGRAIYLHIVNSKDSIARYYIGQAYNLSWRIRQHLDFRYRRDNPSLHYWAVNSSTADSFVVLGKLEKKVEYPELVLNVLEMWAALLLQSLVPKSKLDDWLPAHVPRLDLNGLNVELPLDQGAESDSHAAFESLKSAEDKLVRDYYLYYTDRHQFRESKRQGRERRERSAGIVEEPKHSRQPQGSESVLSPPNTAAAIGGRAADEPSGGHAPSSILFGGELGAEADVWPHEQGQTTTRGEQSIPPARNAPASGVGLSTDQARVLVARQVNIYADRANIRTSRNVRRVRHESRMRGKQPESSQEERSSWWQSHRTLLVGGSIILFLMILSNSKDTPLQRPFLKLRK</sequence>
<feature type="region of interest" description="Disordered" evidence="1">
    <location>
        <begin position="234"/>
        <end position="293"/>
    </location>
</feature>
<proteinExistence type="predicted"/>